<reference evidence="2" key="1">
    <citation type="submission" date="2017-03" db="EMBL/GenBank/DDBJ databases">
        <title>Phytopthora megakarya and P. palmivora, two closely related causual agents of cacao black pod achieved similar genome size and gene model numbers by different mechanisms.</title>
        <authorList>
            <person name="Ali S."/>
            <person name="Shao J."/>
            <person name="Larry D.J."/>
            <person name="Kronmiller B."/>
            <person name="Shen D."/>
            <person name="Strem M.D."/>
            <person name="Melnick R.L."/>
            <person name="Guiltinan M.J."/>
            <person name="Tyler B.M."/>
            <person name="Meinhardt L.W."/>
            <person name="Bailey B.A."/>
        </authorList>
    </citation>
    <scope>NUCLEOTIDE SEQUENCE [LARGE SCALE GENOMIC DNA]</scope>
    <source>
        <strain evidence="2">zdho120</strain>
    </source>
</reference>
<evidence type="ECO:0000313" key="2">
    <source>
        <dbReference type="Proteomes" id="UP000198211"/>
    </source>
</evidence>
<gene>
    <name evidence="1" type="ORF">PHMEG_00031666</name>
</gene>
<dbReference type="Proteomes" id="UP000198211">
    <property type="component" value="Unassembled WGS sequence"/>
</dbReference>
<dbReference type="EMBL" id="NBNE01010122">
    <property type="protein sequence ID" value="OWY97735.1"/>
    <property type="molecule type" value="Genomic_DNA"/>
</dbReference>
<organism evidence="1 2">
    <name type="scientific">Phytophthora megakarya</name>
    <dbReference type="NCBI Taxonomy" id="4795"/>
    <lineage>
        <taxon>Eukaryota</taxon>
        <taxon>Sar</taxon>
        <taxon>Stramenopiles</taxon>
        <taxon>Oomycota</taxon>
        <taxon>Peronosporomycetes</taxon>
        <taxon>Peronosporales</taxon>
        <taxon>Peronosporaceae</taxon>
        <taxon>Phytophthora</taxon>
    </lineage>
</organism>
<proteinExistence type="predicted"/>
<protein>
    <submittedName>
        <fullName evidence="1">Uncharacterized protein</fullName>
    </submittedName>
</protein>
<dbReference type="AlphaFoldDB" id="A0A225UWB1"/>
<accession>A0A225UWB1</accession>
<name>A0A225UWB1_9STRA</name>
<evidence type="ECO:0000313" key="1">
    <source>
        <dbReference type="EMBL" id="OWY97735.1"/>
    </source>
</evidence>
<comment type="caution">
    <text evidence="1">The sequence shown here is derived from an EMBL/GenBank/DDBJ whole genome shotgun (WGS) entry which is preliminary data.</text>
</comment>
<keyword evidence="2" id="KW-1185">Reference proteome</keyword>
<sequence length="124" mass="14186">MEFGQLVNKWQIFKGQLLFDFVNINTVIKTCMKLRNLCIDEQTKDNDAPSSIYTVIAEYNNLPESWYQTTYNSNEPQFLQSNGQGRILREVIMKQILRSLTVACTLVVVQLPKNVKLNGADLGL</sequence>